<comment type="caution">
    <text evidence="1">The sequence shown here is derived from an EMBL/GenBank/DDBJ whole genome shotgun (WGS) entry which is preliminary data.</text>
</comment>
<dbReference type="EMBL" id="QTSX02000810">
    <property type="protein sequence ID" value="KAJ9084751.1"/>
    <property type="molecule type" value="Genomic_DNA"/>
</dbReference>
<dbReference type="Proteomes" id="UP001165960">
    <property type="component" value="Unassembled WGS sequence"/>
</dbReference>
<evidence type="ECO:0000313" key="1">
    <source>
        <dbReference type="EMBL" id="KAJ9084751.1"/>
    </source>
</evidence>
<gene>
    <name evidence="1" type="ORF">DSO57_1020972</name>
</gene>
<name>A0ACC2UDM1_9FUNG</name>
<evidence type="ECO:0000313" key="2">
    <source>
        <dbReference type="Proteomes" id="UP001165960"/>
    </source>
</evidence>
<keyword evidence="2" id="KW-1185">Reference proteome</keyword>
<organism evidence="1 2">
    <name type="scientific">Entomophthora muscae</name>
    <dbReference type="NCBI Taxonomy" id="34485"/>
    <lineage>
        <taxon>Eukaryota</taxon>
        <taxon>Fungi</taxon>
        <taxon>Fungi incertae sedis</taxon>
        <taxon>Zoopagomycota</taxon>
        <taxon>Entomophthoromycotina</taxon>
        <taxon>Entomophthoromycetes</taxon>
        <taxon>Entomophthorales</taxon>
        <taxon>Entomophthoraceae</taxon>
        <taxon>Entomophthora</taxon>
    </lineage>
</organism>
<protein>
    <submittedName>
        <fullName evidence="1">Uncharacterized protein</fullName>
    </submittedName>
</protein>
<reference evidence="1" key="1">
    <citation type="submission" date="2022-04" db="EMBL/GenBank/DDBJ databases">
        <title>Genome of the entomopathogenic fungus Entomophthora muscae.</title>
        <authorList>
            <person name="Elya C."/>
            <person name="Lovett B.R."/>
            <person name="Lee E."/>
            <person name="Macias A.M."/>
            <person name="Hajek A.E."/>
            <person name="De Bivort B.L."/>
            <person name="Kasson M.T."/>
            <person name="De Fine Licht H.H."/>
            <person name="Stajich J.E."/>
        </authorList>
    </citation>
    <scope>NUCLEOTIDE SEQUENCE</scope>
    <source>
        <strain evidence="1">Berkeley</strain>
    </source>
</reference>
<accession>A0ACC2UDM1</accession>
<proteinExistence type="predicted"/>
<sequence length="99" mass="10761">MKFTEAPSQPPLGNSRNSSLGTIIIEPVLVFWLQDLTGASACGGSISEKHRWAGSWSMGPAARRNSDSGFESHPWARVSRGNKLSILTDGMLKGMAWSW</sequence>